<dbReference type="Pfam" id="PF00543">
    <property type="entry name" value="P-II"/>
    <property type="match status" value="1"/>
</dbReference>
<proteinExistence type="inferred from homology"/>
<dbReference type="AlphaFoldDB" id="A0A2U2BCM2"/>
<dbReference type="InterPro" id="IPR011322">
    <property type="entry name" value="N-reg_PII-like_a/b"/>
</dbReference>
<dbReference type="OrthoDB" id="9802729at2"/>
<dbReference type="PANTHER" id="PTHR30115:SF11">
    <property type="entry name" value="NITROGEN REGULATORY PROTEIN P-II HOMOLOG"/>
    <property type="match status" value="1"/>
</dbReference>
<comment type="caution">
    <text evidence="3">The sequence shown here is derived from an EMBL/GenBank/DDBJ whole genome shotgun (WGS) entry which is preliminary data.</text>
</comment>
<dbReference type="Gene3D" id="3.30.70.120">
    <property type="match status" value="1"/>
</dbReference>
<evidence type="ECO:0000256" key="1">
    <source>
        <dbReference type="PIRSR" id="PIRSR602187-50"/>
    </source>
</evidence>
<name>A0A2U2BCM2_9BACT</name>
<dbReference type="Proteomes" id="UP000244956">
    <property type="component" value="Unassembled WGS sequence"/>
</dbReference>
<dbReference type="GO" id="GO:0030234">
    <property type="term" value="F:enzyme regulator activity"/>
    <property type="evidence" value="ECO:0007669"/>
    <property type="project" value="InterPro"/>
</dbReference>
<keyword evidence="1" id="KW-0597">Phosphoprotein</keyword>
<organism evidence="3 4">
    <name type="scientific">Marinilabilia rubra</name>
    <dbReference type="NCBI Taxonomy" id="2162893"/>
    <lineage>
        <taxon>Bacteria</taxon>
        <taxon>Pseudomonadati</taxon>
        <taxon>Bacteroidota</taxon>
        <taxon>Bacteroidia</taxon>
        <taxon>Marinilabiliales</taxon>
        <taxon>Marinilabiliaceae</taxon>
        <taxon>Marinilabilia</taxon>
    </lineage>
</organism>
<dbReference type="EMBL" id="QEWP01000002">
    <property type="protein sequence ID" value="PWE00826.1"/>
    <property type="molecule type" value="Genomic_DNA"/>
</dbReference>
<dbReference type="GO" id="GO:0006808">
    <property type="term" value="P:regulation of nitrogen utilization"/>
    <property type="evidence" value="ECO:0007669"/>
    <property type="project" value="InterPro"/>
</dbReference>
<dbReference type="PROSITE" id="PS00638">
    <property type="entry name" value="PII_GLNB_CTER"/>
    <property type="match status" value="1"/>
</dbReference>
<dbReference type="SUPFAM" id="SSF54913">
    <property type="entry name" value="GlnB-like"/>
    <property type="match status" value="1"/>
</dbReference>
<comment type="similarity">
    <text evidence="2">Belongs to the P(II) protein family.</text>
</comment>
<dbReference type="GO" id="GO:0005524">
    <property type="term" value="F:ATP binding"/>
    <property type="evidence" value="ECO:0007669"/>
    <property type="project" value="TreeGrafter"/>
</dbReference>
<dbReference type="RefSeq" id="WP_109263197.1">
    <property type="nucleotide sequence ID" value="NZ_QEWP01000002.1"/>
</dbReference>
<gene>
    <name evidence="3" type="ORF">DDZ16_04335</name>
</gene>
<protein>
    <submittedName>
        <fullName evidence="3">Transcriptional regulator</fullName>
    </submittedName>
</protein>
<dbReference type="InterPro" id="IPR017918">
    <property type="entry name" value="N-reg_PII_CS"/>
</dbReference>
<dbReference type="PROSITE" id="PS51343">
    <property type="entry name" value="PII_GLNB_DOM"/>
    <property type="match status" value="1"/>
</dbReference>
<dbReference type="PANTHER" id="PTHR30115">
    <property type="entry name" value="NITROGEN REGULATORY PROTEIN P-II"/>
    <property type="match status" value="1"/>
</dbReference>
<evidence type="ECO:0000313" key="4">
    <source>
        <dbReference type="Proteomes" id="UP000244956"/>
    </source>
</evidence>
<dbReference type="SMART" id="SM00938">
    <property type="entry name" value="P-II"/>
    <property type="match status" value="1"/>
</dbReference>
<evidence type="ECO:0000313" key="3">
    <source>
        <dbReference type="EMBL" id="PWE00826.1"/>
    </source>
</evidence>
<dbReference type="GO" id="GO:0005829">
    <property type="term" value="C:cytosol"/>
    <property type="evidence" value="ECO:0007669"/>
    <property type="project" value="TreeGrafter"/>
</dbReference>
<evidence type="ECO:0000256" key="2">
    <source>
        <dbReference type="RuleBase" id="RU003936"/>
    </source>
</evidence>
<dbReference type="PRINTS" id="PR00340">
    <property type="entry name" value="PIIGLNB"/>
</dbReference>
<keyword evidence="4" id="KW-1185">Reference proteome</keyword>
<feature type="modified residue" description="O-UMP-tyrosine" evidence="1">
    <location>
        <position position="50"/>
    </location>
</feature>
<dbReference type="InterPro" id="IPR015867">
    <property type="entry name" value="N-reg_PII/ATP_PRibTrfase_C"/>
</dbReference>
<dbReference type="InterPro" id="IPR002187">
    <property type="entry name" value="N-reg_PII"/>
</dbReference>
<reference evidence="3 4" key="1">
    <citation type="submission" date="2018-05" db="EMBL/GenBank/DDBJ databases">
        <title>Marinilabilia rubrum sp. nov., isolated from saltern sediment.</title>
        <authorList>
            <person name="Zhang R."/>
        </authorList>
    </citation>
    <scope>NUCLEOTIDE SEQUENCE [LARGE SCALE GENOMIC DNA]</scope>
    <source>
        <strain evidence="3 4">WTE16</strain>
    </source>
</reference>
<sequence>MKKVEAIIRKTKFDEVKEALKEAGIEFITFWNVRGVGKDSQKRVYRGVMYDTSTIERVMINFICREQYLEPAIKALLSSAKTGEIGDGKIFVSEISDGFRIRTGEHGDVSVFLEENNV</sequence>
<accession>A0A2U2BCM2</accession>